<sequence>MTDFIFNVDLSTVYIIVRRDFLTTEDVIGHLSSPVGGAFYYSSTAANEIARAYCIREATKALNPDSQNVVHLDDNGLYVGWCGTREKCRDRFEVKVKRLKARGDWKDHSGHQKEEEEQETERPGTATSSEKRQSKGKRISGLWTKIKHHT</sequence>
<feature type="region of interest" description="Disordered" evidence="1">
    <location>
        <begin position="102"/>
        <end position="150"/>
    </location>
</feature>
<comment type="caution">
    <text evidence="2">The sequence shown here is derived from an EMBL/GenBank/DDBJ whole genome shotgun (WGS) entry which is preliminary data.</text>
</comment>
<dbReference type="Proteomes" id="UP000285146">
    <property type="component" value="Unassembled WGS sequence"/>
</dbReference>
<accession>A0A423WXA6</accession>
<organism evidence="2 3">
    <name type="scientific">Cytospora leucostoma</name>
    <dbReference type="NCBI Taxonomy" id="1230097"/>
    <lineage>
        <taxon>Eukaryota</taxon>
        <taxon>Fungi</taxon>
        <taxon>Dikarya</taxon>
        <taxon>Ascomycota</taxon>
        <taxon>Pezizomycotina</taxon>
        <taxon>Sordariomycetes</taxon>
        <taxon>Sordariomycetidae</taxon>
        <taxon>Diaporthales</taxon>
        <taxon>Cytosporaceae</taxon>
        <taxon>Cytospora</taxon>
    </lineage>
</organism>
<dbReference type="AlphaFoldDB" id="A0A423WXA6"/>
<gene>
    <name evidence="2" type="ORF">VPNG_06924</name>
</gene>
<dbReference type="InParanoid" id="A0A423WXA6"/>
<evidence type="ECO:0000256" key="1">
    <source>
        <dbReference type="SAM" id="MobiDB-lite"/>
    </source>
</evidence>
<dbReference type="EMBL" id="LKEB01000035">
    <property type="protein sequence ID" value="ROW08141.1"/>
    <property type="molecule type" value="Genomic_DNA"/>
</dbReference>
<evidence type="ECO:0000313" key="2">
    <source>
        <dbReference type="EMBL" id="ROW08141.1"/>
    </source>
</evidence>
<feature type="compositionally biased region" description="Basic and acidic residues" evidence="1">
    <location>
        <begin position="102"/>
        <end position="114"/>
    </location>
</feature>
<reference evidence="2 3" key="1">
    <citation type="submission" date="2015-09" db="EMBL/GenBank/DDBJ databases">
        <title>Host preference determinants of Valsa canker pathogens revealed by comparative genomics.</title>
        <authorList>
            <person name="Yin Z."/>
            <person name="Huang L."/>
        </authorList>
    </citation>
    <scope>NUCLEOTIDE SEQUENCE [LARGE SCALE GENOMIC DNA]</scope>
    <source>
        <strain evidence="2 3">SXYLt</strain>
    </source>
</reference>
<dbReference type="OrthoDB" id="427002at2759"/>
<keyword evidence="3" id="KW-1185">Reference proteome</keyword>
<name>A0A423WXA6_9PEZI</name>
<protein>
    <submittedName>
        <fullName evidence="2">Uncharacterized protein</fullName>
    </submittedName>
</protein>
<proteinExistence type="predicted"/>
<evidence type="ECO:0000313" key="3">
    <source>
        <dbReference type="Proteomes" id="UP000285146"/>
    </source>
</evidence>